<evidence type="ECO:0000256" key="8">
    <source>
        <dbReference type="SAM" id="Phobius"/>
    </source>
</evidence>
<organism evidence="11 12">
    <name type="scientific">Paenibacillus ginsengarvi</name>
    <dbReference type="NCBI Taxonomy" id="400777"/>
    <lineage>
        <taxon>Bacteria</taxon>
        <taxon>Bacillati</taxon>
        <taxon>Bacillota</taxon>
        <taxon>Bacilli</taxon>
        <taxon>Bacillales</taxon>
        <taxon>Paenibacillaceae</taxon>
        <taxon>Paenibacillus</taxon>
    </lineage>
</organism>
<reference evidence="11 12" key="1">
    <citation type="journal article" date="2007" name="Int. J. Syst. Evol. Microbiol.">
        <title>Paenibacillus ginsengarvi sp. nov., isolated from soil from ginseng cultivation.</title>
        <authorList>
            <person name="Yoon M.H."/>
            <person name="Ten L.N."/>
            <person name="Im W.T."/>
        </authorList>
    </citation>
    <scope>NUCLEOTIDE SEQUENCE [LARGE SCALE GENOMIC DNA]</scope>
    <source>
        <strain evidence="11 12">KCTC 13059</strain>
    </source>
</reference>
<feature type="transmembrane region" description="Helical" evidence="8">
    <location>
        <begin position="242"/>
        <end position="271"/>
    </location>
</feature>
<evidence type="ECO:0000256" key="6">
    <source>
        <dbReference type="ARBA" id="ARBA00022989"/>
    </source>
</evidence>
<proteinExistence type="predicted"/>
<dbReference type="RefSeq" id="WP_120747517.1">
    <property type="nucleotide sequence ID" value="NZ_RBAH01000007.1"/>
</dbReference>
<dbReference type="GO" id="GO:0005886">
    <property type="term" value="C:plasma membrane"/>
    <property type="evidence" value="ECO:0007669"/>
    <property type="project" value="UniProtKB-SubCell"/>
</dbReference>
<keyword evidence="7 8" id="KW-0472">Membrane</keyword>
<evidence type="ECO:0000256" key="7">
    <source>
        <dbReference type="ARBA" id="ARBA00023136"/>
    </source>
</evidence>
<feature type="transmembrane region" description="Helical" evidence="8">
    <location>
        <begin position="60"/>
        <end position="82"/>
    </location>
</feature>
<feature type="transmembrane region" description="Helical" evidence="8">
    <location>
        <begin position="166"/>
        <end position="183"/>
    </location>
</feature>
<dbReference type="PROSITE" id="PS50929">
    <property type="entry name" value="ABC_TM1F"/>
    <property type="match status" value="1"/>
</dbReference>
<keyword evidence="3 8" id="KW-0812">Transmembrane</keyword>
<dbReference type="Pfam" id="PF00005">
    <property type="entry name" value="ABC_tran"/>
    <property type="match status" value="1"/>
</dbReference>
<evidence type="ECO:0000259" key="9">
    <source>
        <dbReference type="PROSITE" id="PS50893"/>
    </source>
</evidence>
<dbReference type="Proteomes" id="UP000282311">
    <property type="component" value="Unassembled WGS sequence"/>
</dbReference>
<feature type="transmembrane region" description="Helical" evidence="8">
    <location>
        <begin position="20"/>
        <end position="40"/>
    </location>
</feature>
<dbReference type="SMART" id="SM00382">
    <property type="entry name" value="AAA"/>
    <property type="match status" value="1"/>
</dbReference>
<dbReference type="CDD" id="cd07346">
    <property type="entry name" value="ABC_6TM_exporters"/>
    <property type="match status" value="1"/>
</dbReference>
<dbReference type="InterPro" id="IPR003439">
    <property type="entry name" value="ABC_transporter-like_ATP-bd"/>
</dbReference>
<sequence length="584" mass="63947">MPQSPIRSKTGFAIHRLTPFKGRIALLFLLLLTGIALQIYSPRYVQLFIDQAKQGSELSVLTTSALLFLLLTSIRQVVTVAVQAMTGELTWNVTNRLRLELAGLCLERDSNFHSRHTPGELLERIDGDASKLNNFLSAFILKVIGNHLLIVAAAAAIWFIHPVVGAAVTGLSALALYVLHRMGSYGTSTVRRYLAESAELLGYMEERIAGREDIRALNATSHVLASYYDRLRSLYRTRKRTGAVLGITLNAGEVTLAAVLAGTLLALGLLSLHGADLTIGTIFLVYYYVTMLLVPLRNIVAEMSDLQQAGAALHRVGELLAEGRSAEASPSSENCRLTGEGSLSVRFEQVTFGYEVANPVIRALSFEVPAGRTIGIVGRTGSGKSTIAKLLFRLFETQQGTITIGGDDIRSLDQDSLRSRIAYIPQSTQLFEGTLRDNITMFDPSVSNDELYETMRILHMNVWLEHFPQSLDKLVSRDGQNLSAGEAQLIAFARAFLKRPGIVIMDEASSRIDPATERTIAEAVARLMSGRTVLVIAHKLDTVASMDYMLVMQNGTAAEFGETRQLAQDPSSVYASMLRKAREA</sequence>
<dbReference type="PROSITE" id="PS00211">
    <property type="entry name" value="ABC_TRANSPORTER_1"/>
    <property type="match status" value="1"/>
</dbReference>
<protein>
    <submittedName>
        <fullName evidence="11">ABC transporter ATP-binding protein</fullName>
    </submittedName>
</protein>
<dbReference type="AlphaFoldDB" id="A0A3B0CFU2"/>
<dbReference type="Pfam" id="PF00664">
    <property type="entry name" value="ABC_membrane"/>
    <property type="match status" value="1"/>
</dbReference>
<keyword evidence="6 8" id="KW-1133">Transmembrane helix</keyword>
<accession>A0A3B0CFU2</accession>
<dbReference type="InterPro" id="IPR027417">
    <property type="entry name" value="P-loop_NTPase"/>
</dbReference>
<evidence type="ECO:0000256" key="1">
    <source>
        <dbReference type="ARBA" id="ARBA00004651"/>
    </source>
</evidence>
<comment type="caution">
    <text evidence="11">The sequence shown here is derived from an EMBL/GenBank/DDBJ whole genome shotgun (WGS) entry which is preliminary data.</text>
</comment>
<evidence type="ECO:0000313" key="11">
    <source>
        <dbReference type="EMBL" id="RKN84775.1"/>
    </source>
</evidence>
<dbReference type="InterPro" id="IPR017871">
    <property type="entry name" value="ABC_transporter-like_CS"/>
</dbReference>
<feature type="domain" description="ABC transmembrane type-1" evidence="10">
    <location>
        <begin position="25"/>
        <end position="308"/>
    </location>
</feature>
<feature type="transmembrane region" description="Helical" evidence="8">
    <location>
        <begin position="277"/>
        <end position="296"/>
    </location>
</feature>
<dbReference type="GO" id="GO:0016887">
    <property type="term" value="F:ATP hydrolysis activity"/>
    <property type="evidence" value="ECO:0007669"/>
    <property type="project" value="InterPro"/>
</dbReference>
<comment type="subcellular location">
    <subcellularLocation>
        <location evidence="1">Cell membrane</location>
        <topology evidence="1">Multi-pass membrane protein</topology>
    </subcellularLocation>
</comment>
<keyword evidence="2" id="KW-0813">Transport</keyword>
<feature type="domain" description="ABC transporter" evidence="9">
    <location>
        <begin position="345"/>
        <end position="579"/>
    </location>
</feature>
<dbReference type="FunFam" id="3.40.50.300:FF:000604">
    <property type="entry name" value="ABC transporter B family member 28"/>
    <property type="match status" value="1"/>
</dbReference>
<dbReference type="Gene3D" id="3.40.50.300">
    <property type="entry name" value="P-loop containing nucleotide triphosphate hydrolases"/>
    <property type="match status" value="1"/>
</dbReference>
<dbReference type="GO" id="GO:0015421">
    <property type="term" value="F:ABC-type oligopeptide transporter activity"/>
    <property type="evidence" value="ECO:0007669"/>
    <property type="project" value="TreeGrafter"/>
</dbReference>
<dbReference type="PANTHER" id="PTHR43394:SF1">
    <property type="entry name" value="ATP-BINDING CASSETTE SUB-FAMILY B MEMBER 10, MITOCHONDRIAL"/>
    <property type="match status" value="1"/>
</dbReference>
<evidence type="ECO:0000313" key="12">
    <source>
        <dbReference type="Proteomes" id="UP000282311"/>
    </source>
</evidence>
<evidence type="ECO:0000256" key="5">
    <source>
        <dbReference type="ARBA" id="ARBA00022840"/>
    </source>
</evidence>
<dbReference type="InterPro" id="IPR036640">
    <property type="entry name" value="ABC1_TM_sf"/>
</dbReference>
<keyword evidence="5 11" id="KW-0067">ATP-binding</keyword>
<dbReference type="PANTHER" id="PTHR43394">
    <property type="entry name" value="ATP-DEPENDENT PERMEASE MDL1, MITOCHONDRIAL"/>
    <property type="match status" value="1"/>
</dbReference>
<keyword evidence="12" id="KW-1185">Reference proteome</keyword>
<dbReference type="PROSITE" id="PS50893">
    <property type="entry name" value="ABC_TRANSPORTER_2"/>
    <property type="match status" value="1"/>
</dbReference>
<dbReference type="GO" id="GO:0005524">
    <property type="term" value="F:ATP binding"/>
    <property type="evidence" value="ECO:0007669"/>
    <property type="project" value="UniProtKB-KW"/>
</dbReference>
<dbReference type="SUPFAM" id="SSF52540">
    <property type="entry name" value="P-loop containing nucleoside triphosphate hydrolases"/>
    <property type="match status" value="1"/>
</dbReference>
<dbReference type="InterPro" id="IPR011527">
    <property type="entry name" value="ABC1_TM_dom"/>
</dbReference>
<keyword evidence="4" id="KW-0547">Nucleotide-binding</keyword>
<dbReference type="SUPFAM" id="SSF90123">
    <property type="entry name" value="ABC transporter transmembrane region"/>
    <property type="match status" value="1"/>
</dbReference>
<dbReference type="InterPro" id="IPR003593">
    <property type="entry name" value="AAA+_ATPase"/>
</dbReference>
<evidence type="ECO:0000256" key="4">
    <source>
        <dbReference type="ARBA" id="ARBA00022741"/>
    </source>
</evidence>
<dbReference type="Gene3D" id="1.20.1560.10">
    <property type="entry name" value="ABC transporter type 1, transmembrane domain"/>
    <property type="match status" value="1"/>
</dbReference>
<evidence type="ECO:0000256" key="2">
    <source>
        <dbReference type="ARBA" id="ARBA00022448"/>
    </source>
</evidence>
<dbReference type="OrthoDB" id="9770415at2"/>
<dbReference type="InterPro" id="IPR039421">
    <property type="entry name" value="Type_1_exporter"/>
</dbReference>
<gene>
    <name evidence="11" type="ORF">D7M11_12375</name>
</gene>
<name>A0A3B0CFU2_9BACL</name>
<evidence type="ECO:0000259" key="10">
    <source>
        <dbReference type="PROSITE" id="PS50929"/>
    </source>
</evidence>
<dbReference type="GO" id="GO:0005737">
    <property type="term" value="C:cytoplasm"/>
    <property type="evidence" value="ECO:0007669"/>
    <property type="project" value="UniProtKB-ARBA"/>
</dbReference>
<dbReference type="EMBL" id="RBAH01000007">
    <property type="protein sequence ID" value="RKN84775.1"/>
    <property type="molecule type" value="Genomic_DNA"/>
</dbReference>
<evidence type="ECO:0000256" key="3">
    <source>
        <dbReference type="ARBA" id="ARBA00022692"/>
    </source>
</evidence>
<feature type="transmembrane region" description="Helical" evidence="8">
    <location>
        <begin position="139"/>
        <end position="160"/>
    </location>
</feature>